<feature type="region of interest" description="Disordered" evidence="1">
    <location>
        <begin position="449"/>
        <end position="478"/>
    </location>
</feature>
<feature type="region of interest" description="Disordered" evidence="1">
    <location>
        <begin position="200"/>
        <end position="377"/>
    </location>
</feature>
<feature type="compositionally biased region" description="Low complexity" evidence="1">
    <location>
        <begin position="287"/>
        <end position="357"/>
    </location>
</feature>
<feature type="region of interest" description="Disordered" evidence="1">
    <location>
        <begin position="392"/>
        <end position="437"/>
    </location>
</feature>
<reference evidence="2" key="1">
    <citation type="submission" date="2022-06" db="EMBL/GenBank/DDBJ databases">
        <authorList>
            <person name="Legendre M."/>
            <person name="Claverie J.-M."/>
            <person name="Alempic J.-M."/>
            <person name="Abergel C."/>
        </authorList>
    </citation>
    <scope>NUCLEOTIDE SEQUENCE</scope>
    <source>
        <strain evidence="2">Kuranda</strain>
    </source>
</reference>
<feature type="compositionally biased region" description="Acidic residues" evidence="1">
    <location>
        <begin position="236"/>
        <end position="247"/>
    </location>
</feature>
<feature type="compositionally biased region" description="Polar residues" evidence="1">
    <location>
        <begin position="212"/>
        <end position="226"/>
    </location>
</feature>
<dbReference type="Proteomes" id="UP001185135">
    <property type="component" value="Segment"/>
</dbReference>
<gene>
    <name evidence="2" type="ORF">pkur_cds_173</name>
</gene>
<evidence type="ECO:0000256" key="1">
    <source>
        <dbReference type="SAM" id="MobiDB-lite"/>
    </source>
</evidence>
<accession>A0AA95EE79</accession>
<protein>
    <submittedName>
        <fullName evidence="2">Uncharacterized protein</fullName>
    </submittedName>
</protein>
<feature type="compositionally biased region" description="Low complexity" evidence="1">
    <location>
        <begin position="368"/>
        <end position="377"/>
    </location>
</feature>
<feature type="compositionally biased region" description="Low complexity" evidence="1">
    <location>
        <begin position="392"/>
        <end position="406"/>
    </location>
</feature>
<dbReference type="EMBL" id="ON887157">
    <property type="protein sequence ID" value="WBR14348.1"/>
    <property type="molecule type" value="Genomic_DNA"/>
</dbReference>
<proteinExistence type="predicted"/>
<organism evidence="2 3">
    <name type="scientific">Pandoravirus kuranda</name>
    <dbReference type="NCBI Taxonomy" id="3019033"/>
    <lineage>
        <taxon>Viruses</taxon>
        <taxon>Pandoravirus</taxon>
    </lineage>
</organism>
<evidence type="ECO:0000313" key="2">
    <source>
        <dbReference type="EMBL" id="WBR14348.1"/>
    </source>
</evidence>
<evidence type="ECO:0000313" key="3">
    <source>
        <dbReference type="Proteomes" id="UP001185135"/>
    </source>
</evidence>
<sequence length="478" mass="49678">MSQQMDMARVTPVANIDPLTGYGFDAAGNAVCMSPTLVRSGYLGGAGDNVLAHAFGVDQQNLPYMVVIDGDDEGGGNGEYDLDGGDSQLNGYEPARVAHAPGIGGHYWAAGASTPSTNAAMAPAPVDGIGRQIAGMLESLAGLDSDVAAAAAAMFAPTTVLVDDETNALQGQDAVGPRVSHMRMPGAWTAPDTIAARGRLSASKARMGTAAPTDTESAGDTYTVERTANIVYYDNNDNDDDDNDGDNDADHNDKRHVAHSQAYAPTASSVRRQRRGPTPIHPHAPPSSSSSSSSSSTTSSSCSTSSSSFFSGTTFGTSRTTASSTSPSSSFSSSSSSSESTPSSSSSSSCDDSASRPQRQRRRRRDPCSPSSGNTVSISSISAPWASAFSTVSTGVSSSLSDSTVPERARRTRRRPAPKRRARHLKADDSSATDVDEMHRRAKHLVALARTGSAGDETDDGGTVDPHAVASRARYNRR</sequence>
<name>A0AA95EE79_9VIRU</name>
<feature type="compositionally biased region" description="Basic residues" evidence="1">
    <location>
        <begin position="410"/>
        <end position="424"/>
    </location>
</feature>